<dbReference type="EMBL" id="MPJW01000186">
    <property type="protein sequence ID" value="OLU37919.1"/>
    <property type="molecule type" value="Genomic_DNA"/>
</dbReference>
<dbReference type="AlphaFoldDB" id="A0A1U7NEE8"/>
<protein>
    <submittedName>
        <fullName evidence="2">Uncharacterized protein</fullName>
    </submittedName>
</protein>
<dbReference type="RefSeq" id="WP_075820505.1">
    <property type="nucleotide sequence ID" value="NZ_CAPNHH010000012.1"/>
</dbReference>
<proteinExistence type="predicted"/>
<keyword evidence="1" id="KW-0732">Signal</keyword>
<evidence type="ECO:0000256" key="1">
    <source>
        <dbReference type="SAM" id="SignalP"/>
    </source>
</evidence>
<feature type="chain" id="PRO_5013002031" evidence="1">
    <location>
        <begin position="23"/>
        <end position="282"/>
    </location>
</feature>
<organism evidence="2 3">
    <name type="scientific">Ileibacterium valens</name>
    <dbReference type="NCBI Taxonomy" id="1862668"/>
    <lineage>
        <taxon>Bacteria</taxon>
        <taxon>Bacillati</taxon>
        <taxon>Bacillota</taxon>
        <taxon>Erysipelotrichia</taxon>
        <taxon>Erysipelotrichales</taxon>
        <taxon>Erysipelotrichaceae</taxon>
        <taxon>Ileibacterium</taxon>
    </lineage>
</organism>
<dbReference type="PROSITE" id="PS51257">
    <property type="entry name" value="PROKAR_LIPOPROTEIN"/>
    <property type="match status" value="1"/>
</dbReference>
<dbReference type="GeneID" id="82203380"/>
<dbReference type="Proteomes" id="UP000186341">
    <property type="component" value="Unassembled WGS sequence"/>
</dbReference>
<evidence type="ECO:0000313" key="2">
    <source>
        <dbReference type="EMBL" id="OLU37919.1"/>
    </source>
</evidence>
<accession>A0A1U7NEE8</accession>
<sequence>MKKLMWVSCVFAMILCGCSAHQTDQIEPYSVLLGSTPDHNQEEPNGKLLYDLLRQASASTVNTYQETGFVVDRYSGANHLKTLVFEQDGWTYCIDERFNYLDSIPTVITIKRFKDNEQELISLNMNEDGSYQTAEFVTRKPEVDGDKMVVMEQPILEAVGDDGFAMIEKFPDYFIVWKETDEQIEDPLTIILWTITDRQELKERLSSSEFKKTGMIFSQGLPLRIECNSEGTIIRWSTVSGDDKKGEIYPSGNLDKGFYADLMDQHPSENEIISVPENAFLD</sequence>
<name>A0A1U7NEE8_9FIRM</name>
<evidence type="ECO:0000313" key="3">
    <source>
        <dbReference type="Proteomes" id="UP000186341"/>
    </source>
</evidence>
<comment type="caution">
    <text evidence="2">The sequence shown here is derived from an EMBL/GenBank/DDBJ whole genome shotgun (WGS) entry which is preliminary data.</text>
</comment>
<dbReference type="OrthoDB" id="2964907at2"/>
<keyword evidence="3" id="KW-1185">Reference proteome</keyword>
<reference evidence="2 3" key="1">
    <citation type="submission" date="2016-11" db="EMBL/GenBank/DDBJ databases">
        <title>Description of two novel members of the family Erysipelotrichaceae: Ileibacterium lipovorans gen. nov., sp. nov. and Dubosiella newyorkensis, gen. nov., sp. nov.</title>
        <authorList>
            <person name="Cox L.M."/>
            <person name="Sohn J."/>
            <person name="Tyrrell K.L."/>
            <person name="Citron D.M."/>
            <person name="Lawson P.A."/>
            <person name="Patel N.B."/>
            <person name="Iizumi T."/>
            <person name="Perez-Perez G.I."/>
            <person name="Goldstein E.J."/>
            <person name="Blaser M.J."/>
        </authorList>
    </citation>
    <scope>NUCLEOTIDE SEQUENCE [LARGE SCALE GENOMIC DNA]</scope>
    <source>
        <strain evidence="2 3">NYU-BL-A3</strain>
    </source>
</reference>
<gene>
    <name evidence="2" type="ORF">BO222_09410</name>
</gene>
<feature type="signal peptide" evidence="1">
    <location>
        <begin position="1"/>
        <end position="22"/>
    </location>
</feature>